<name>A0ACB9PC09_BAUVA</name>
<proteinExistence type="predicted"/>
<organism evidence="1 2">
    <name type="scientific">Bauhinia variegata</name>
    <name type="common">Purple orchid tree</name>
    <name type="synonym">Phanera variegata</name>
    <dbReference type="NCBI Taxonomy" id="167791"/>
    <lineage>
        <taxon>Eukaryota</taxon>
        <taxon>Viridiplantae</taxon>
        <taxon>Streptophyta</taxon>
        <taxon>Embryophyta</taxon>
        <taxon>Tracheophyta</taxon>
        <taxon>Spermatophyta</taxon>
        <taxon>Magnoliopsida</taxon>
        <taxon>eudicotyledons</taxon>
        <taxon>Gunneridae</taxon>
        <taxon>Pentapetalae</taxon>
        <taxon>rosids</taxon>
        <taxon>fabids</taxon>
        <taxon>Fabales</taxon>
        <taxon>Fabaceae</taxon>
        <taxon>Cercidoideae</taxon>
        <taxon>Cercideae</taxon>
        <taxon>Bauhiniinae</taxon>
        <taxon>Bauhinia</taxon>
    </lineage>
</organism>
<sequence>MVAKELSLEEQEAGNGESILLQDPYESEETLSLCDLPIHNDSFKWDDDFSKEDGQNSSSNNNDDDEDFFEFFSEDFTVSTRGNTNKSIIFLGKSFTTRSLQSTFLRRKRTLKATAKRIMLSLLQRV</sequence>
<keyword evidence="2" id="KW-1185">Reference proteome</keyword>
<evidence type="ECO:0000313" key="2">
    <source>
        <dbReference type="Proteomes" id="UP000828941"/>
    </source>
</evidence>
<reference evidence="1 2" key="1">
    <citation type="journal article" date="2022" name="DNA Res.">
        <title>Chromosomal-level genome assembly of the orchid tree Bauhinia variegata (Leguminosae; Cercidoideae) supports the allotetraploid origin hypothesis of Bauhinia.</title>
        <authorList>
            <person name="Zhong Y."/>
            <person name="Chen Y."/>
            <person name="Zheng D."/>
            <person name="Pang J."/>
            <person name="Liu Y."/>
            <person name="Luo S."/>
            <person name="Meng S."/>
            <person name="Qian L."/>
            <person name="Wei D."/>
            <person name="Dai S."/>
            <person name="Zhou R."/>
        </authorList>
    </citation>
    <scope>NUCLEOTIDE SEQUENCE [LARGE SCALE GENOMIC DNA]</scope>
    <source>
        <strain evidence="1">BV-YZ2020</strain>
    </source>
</reference>
<gene>
    <name evidence="1" type="ORF">L6164_007265</name>
</gene>
<dbReference type="Proteomes" id="UP000828941">
    <property type="component" value="Chromosome 4"/>
</dbReference>
<dbReference type="EMBL" id="CM039429">
    <property type="protein sequence ID" value="KAI4346364.1"/>
    <property type="molecule type" value="Genomic_DNA"/>
</dbReference>
<protein>
    <submittedName>
        <fullName evidence="1">Uncharacterized protein</fullName>
    </submittedName>
</protein>
<comment type="caution">
    <text evidence="1">The sequence shown here is derived from an EMBL/GenBank/DDBJ whole genome shotgun (WGS) entry which is preliminary data.</text>
</comment>
<evidence type="ECO:0000313" key="1">
    <source>
        <dbReference type="EMBL" id="KAI4346364.1"/>
    </source>
</evidence>
<accession>A0ACB9PC09</accession>